<dbReference type="Proteomes" id="UP000076574">
    <property type="component" value="Unassembled WGS sequence"/>
</dbReference>
<keyword evidence="3" id="KW-1185">Reference proteome</keyword>
<dbReference type="OrthoDB" id="256753at2"/>
<evidence type="ECO:0000259" key="1">
    <source>
        <dbReference type="Pfam" id="PF10005"/>
    </source>
</evidence>
<dbReference type="PIRSF" id="PIRSF012641">
    <property type="entry name" value="UCP012641"/>
    <property type="match status" value="1"/>
</dbReference>
<evidence type="ECO:0000313" key="2">
    <source>
        <dbReference type="EMBL" id="KZD21556.1"/>
    </source>
</evidence>
<gene>
    <name evidence="2" type="ORF">A4A58_14510</name>
</gene>
<dbReference type="RefSeq" id="WP_068736795.1">
    <property type="nucleotide sequence ID" value="NZ_LVYV01000045.1"/>
</dbReference>
<evidence type="ECO:0000313" key="3">
    <source>
        <dbReference type="Proteomes" id="UP000076574"/>
    </source>
</evidence>
<dbReference type="Gene3D" id="3.40.390.70">
    <property type="match status" value="1"/>
</dbReference>
<dbReference type="Pfam" id="PF10005">
    <property type="entry name" value="Zn_ribbon_DZR_6"/>
    <property type="match status" value="1"/>
</dbReference>
<proteinExistence type="predicted"/>
<accession>A0A163XY56</accession>
<reference evidence="2 3" key="1">
    <citation type="submission" date="2016-03" db="EMBL/GenBank/DDBJ databases">
        <title>Microsymbionts genomes from the relict species Vavilovia formosa (Stev.) Fed.</title>
        <authorList>
            <person name="Kopat V."/>
            <person name="Chirak E."/>
            <person name="Kimeklis A."/>
            <person name="Andronov E."/>
        </authorList>
    </citation>
    <scope>NUCLEOTIDE SEQUENCE [LARGE SCALE GENOMIC DNA]</scope>
    <source>
        <strain evidence="2 3">Vaf07</strain>
    </source>
</reference>
<dbReference type="STRING" id="943830.A4A58_14510"/>
<dbReference type="InterPro" id="IPR011201">
    <property type="entry name" value="Zinc-ribbon_6_bact"/>
</dbReference>
<comment type="caution">
    <text evidence="2">The sequence shown here is derived from an EMBL/GenBank/DDBJ whole genome shotgun (WGS) entry which is preliminary data.</text>
</comment>
<feature type="domain" description="Zinc-ribbon" evidence="1">
    <location>
        <begin position="6"/>
        <end position="76"/>
    </location>
</feature>
<dbReference type="EMBL" id="LVYV01000045">
    <property type="protein sequence ID" value="KZD21556.1"/>
    <property type="molecule type" value="Genomic_DNA"/>
</dbReference>
<organism evidence="2 3">
    <name type="scientific">Tardiphaga robiniae</name>
    <dbReference type="NCBI Taxonomy" id="943830"/>
    <lineage>
        <taxon>Bacteria</taxon>
        <taxon>Pseudomonadati</taxon>
        <taxon>Pseudomonadota</taxon>
        <taxon>Alphaproteobacteria</taxon>
        <taxon>Hyphomicrobiales</taxon>
        <taxon>Nitrobacteraceae</taxon>
        <taxon>Tardiphaga</taxon>
    </lineage>
</organism>
<protein>
    <recommendedName>
        <fullName evidence="1">Zinc-ribbon domain-containing protein</fullName>
    </recommendedName>
</protein>
<name>A0A163XY56_9BRAD</name>
<sequence length="327" mass="37158">MKQLICPSCQTRVFFEQSDCVQCGEALIFDTAQSNVVSAASAMSCANRDLIACNWATDESDPFCPSCRLTRTIPNLVSDRNVALWKRVEQAKRRLTYDLMRLRLPLAVSSGAHIAFDILSDETAGHPIMTGHLSGLITMNLSEADDAEREARRAAFREPYRTLLGHFRHEVGHFYWEALVDQSQLISPFRLIFGDETRDYGEALAAYHNRADRSWNSDAFISEYATSHPWEDWAETFAHFLHIVSTLDTASSLPLSLDERSRHTLDDPYLERDFEALLSLWDAVSYSMNELNRSMGMSDAYPFHLTQAVRGKLHFVHLAILKTRSES</sequence>
<dbReference type="InterPro" id="IPR031321">
    <property type="entry name" value="UCP012641"/>
</dbReference>
<dbReference type="Pfam" id="PF15887">
    <property type="entry name" value="Peptidase_Mx"/>
    <property type="match status" value="1"/>
</dbReference>
<dbReference type="AlphaFoldDB" id="A0A163XY56"/>